<reference evidence="2" key="1">
    <citation type="submission" date="2020-10" db="EMBL/GenBank/DDBJ databases">
        <authorList>
            <person name="Castelo-Branco R."/>
            <person name="Eusebio N."/>
            <person name="Adriana R."/>
            <person name="Vieira A."/>
            <person name="Brugerolle De Fraissinette N."/>
            <person name="Rezende De Castro R."/>
            <person name="Schneider M.P."/>
            <person name="Vasconcelos V."/>
            <person name="Leao P.N."/>
        </authorList>
    </citation>
    <scope>NUCLEOTIDE SEQUENCE</scope>
    <source>
        <strain evidence="2">LEGE 11480</strain>
    </source>
</reference>
<dbReference type="AlphaFoldDB" id="A0A928VRB9"/>
<dbReference type="Pfam" id="PF08495">
    <property type="entry name" value="FIST"/>
    <property type="match status" value="1"/>
</dbReference>
<accession>A0A928VRB9</accession>
<protein>
    <recommendedName>
        <fullName evidence="1">FIST domain-containing protein</fullName>
    </recommendedName>
</protein>
<feature type="domain" description="FIST" evidence="1">
    <location>
        <begin position="34"/>
        <end position="70"/>
    </location>
</feature>
<evidence type="ECO:0000313" key="3">
    <source>
        <dbReference type="Proteomes" id="UP000625316"/>
    </source>
</evidence>
<feature type="non-terminal residue" evidence="2">
    <location>
        <position position="70"/>
    </location>
</feature>
<dbReference type="InterPro" id="IPR013702">
    <property type="entry name" value="FIST_domain_N"/>
</dbReference>
<comment type="caution">
    <text evidence="2">The sequence shown here is derived from an EMBL/GenBank/DDBJ whole genome shotgun (WGS) entry which is preliminary data.</text>
</comment>
<evidence type="ECO:0000313" key="2">
    <source>
        <dbReference type="EMBL" id="MBE9033313.1"/>
    </source>
</evidence>
<dbReference type="EMBL" id="JADEXQ010000177">
    <property type="protein sequence ID" value="MBE9033313.1"/>
    <property type="molecule type" value="Genomic_DNA"/>
</dbReference>
<dbReference type="Proteomes" id="UP000625316">
    <property type="component" value="Unassembled WGS sequence"/>
</dbReference>
<keyword evidence="3" id="KW-1185">Reference proteome</keyword>
<gene>
    <name evidence="2" type="ORF">IQ266_26625</name>
</gene>
<evidence type="ECO:0000259" key="1">
    <source>
        <dbReference type="Pfam" id="PF08495"/>
    </source>
</evidence>
<name>A0A928VRB9_9CYAN</name>
<proteinExistence type="predicted"/>
<sequence length="70" mass="7509">MQWSSVISKQPSLEAAITEVVEQSRAALLAEPTVGFLFVSSAFASEYPRVMPLMRRHFANLPIVGCGGAG</sequence>
<organism evidence="2 3">
    <name type="scientific">Romeriopsis navalis LEGE 11480</name>
    <dbReference type="NCBI Taxonomy" id="2777977"/>
    <lineage>
        <taxon>Bacteria</taxon>
        <taxon>Bacillati</taxon>
        <taxon>Cyanobacteriota</taxon>
        <taxon>Cyanophyceae</taxon>
        <taxon>Leptolyngbyales</taxon>
        <taxon>Leptolyngbyaceae</taxon>
        <taxon>Romeriopsis</taxon>
        <taxon>Romeriopsis navalis</taxon>
    </lineage>
</organism>